<dbReference type="Proteomes" id="UP000189670">
    <property type="component" value="Unassembled WGS sequence"/>
</dbReference>
<gene>
    <name evidence="1" type="ORF">OMM_01885</name>
</gene>
<dbReference type="EMBL" id="ATBP01000170">
    <property type="protein sequence ID" value="ETR72219.1"/>
    <property type="molecule type" value="Genomic_DNA"/>
</dbReference>
<dbReference type="Gene3D" id="1.10.3540.10">
    <property type="entry name" value="uncharacterized protein from magnetospirillum magneticum domain"/>
    <property type="match status" value="1"/>
</dbReference>
<sequence length="255" mass="29709">MSNQNCYNQEHTSALNKISSRLPEAREFINSFNTDFTVSKNSQYAYSNRWYGNTSELKCKELTRHFNKRFIITPENFKLLRLYIQKTSGEDFAWLNHFYMLLNDKYYRWATARFISCRYQKGLLDIPKSIFDQELKQHLPSTVGDGSLSRYGSNLLTAIRDNGLLKGRKKKTIISPSLSAKTMGFMLYSLLDFGAGSNEFDNSPLFLSILKPRELLVPLFYEGEHSSYWEFTGDREKISVNLNFTGLKNWLKECI</sequence>
<dbReference type="AlphaFoldDB" id="A0A1V1PBC7"/>
<name>A0A1V1PBC7_9BACT</name>
<evidence type="ECO:0000313" key="1">
    <source>
        <dbReference type="EMBL" id="ETR72219.1"/>
    </source>
</evidence>
<dbReference type="InterPro" id="IPR023137">
    <property type="entry name" value="BrxA_sf"/>
</dbReference>
<organism evidence="1 2">
    <name type="scientific">Candidatus Magnetoglobus multicellularis str. Araruama</name>
    <dbReference type="NCBI Taxonomy" id="890399"/>
    <lineage>
        <taxon>Bacteria</taxon>
        <taxon>Pseudomonadati</taxon>
        <taxon>Thermodesulfobacteriota</taxon>
        <taxon>Desulfobacteria</taxon>
        <taxon>Desulfobacterales</taxon>
        <taxon>Desulfobacteraceae</taxon>
        <taxon>Candidatus Magnetoglobus</taxon>
    </lineage>
</organism>
<proteinExistence type="predicted"/>
<evidence type="ECO:0000313" key="2">
    <source>
        <dbReference type="Proteomes" id="UP000189670"/>
    </source>
</evidence>
<comment type="caution">
    <text evidence="1">The sequence shown here is derived from an EMBL/GenBank/DDBJ whole genome shotgun (WGS) entry which is preliminary data.</text>
</comment>
<protein>
    <submittedName>
        <fullName evidence="1">Uncharacterized protein</fullName>
    </submittedName>
</protein>
<accession>A0A1V1PBC7</accession>
<reference evidence="2" key="1">
    <citation type="submission" date="2012-11" db="EMBL/GenBank/DDBJ databases">
        <authorList>
            <person name="Lucero-Rivera Y.E."/>
            <person name="Tovar-Ramirez D."/>
        </authorList>
    </citation>
    <scope>NUCLEOTIDE SEQUENCE [LARGE SCALE GENOMIC DNA]</scope>
    <source>
        <strain evidence="2">Araruama</strain>
    </source>
</reference>